<feature type="signal peptide" evidence="2">
    <location>
        <begin position="1"/>
        <end position="17"/>
    </location>
</feature>
<evidence type="ECO:0000256" key="2">
    <source>
        <dbReference type="SAM" id="SignalP"/>
    </source>
</evidence>
<evidence type="ECO:0008006" key="5">
    <source>
        <dbReference type="Google" id="ProtNLM"/>
    </source>
</evidence>
<evidence type="ECO:0000313" key="4">
    <source>
        <dbReference type="Proteomes" id="UP000024635"/>
    </source>
</evidence>
<evidence type="ECO:0000313" key="3">
    <source>
        <dbReference type="EMBL" id="EYC07531.1"/>
    </source>
</evidence>
<dbReference type="AlphaFoldDB" id="A0A016TXR6"/>
<feature type="region of interest" description="Disordered" evidence="1">
    <location>
        <begin position="19"/>
        <end position="42"/>
    </location>
</feature>
<comment type="caution">
    <text evidence="3">The sequence shown here is derived from an EMBL/GenBank/DDBJ whole genome shotgun (WGS) entry which is preliminary data.</text>
</comment>
<accession>A0A016TXR6</accession>
<name>A0A016TXR6_9BILA</name>
<sequence length="125" mass="13612">MSFAVIMLLLVMKHEKSEEITKSGRKAPRNSTPTADDNDSGACSAVAQRPCLGRGWVTAADAHCGLRGRFHSAVRLQNHRGTYSTLSLGACFLRISHPGPAAKMSWDLQSWNPSIFSGRTVFLPL</sequence>
<reference evidence="4" key="1">
    <citation type="journal article" date="2015" name="Nat. Genet.">
        <title>The genome and transcriptome of the zoonotic hookworm Ancylostoma ceylanicum identify infection-specific gene families.</title>
        <authorList>
            <person name="Schwarz E.M."/>
            <person name="Hu Y."/>
            <person name="Antoshechkin I."/>
            <person name="Miller M.M."/>
            <person name="Sternberg P.W."/>
            <person name="Aroian R.V."/>
        </authorList>
    </citation>
    <scope>NUCLEOTIDE SEQUENCE</scope>
    <source>
        <strain evidence="4">HY135</strain>
    </source>
</reference>
<keyword evidence="4" id="KW-1185">Reference proteome</keyword>
<proteinExistence type="predicted"/>
<evidence type="ECO:0000256" key="1">
    <source>
        <dbReference type="SAM" id="MobiDB-lite"/>
    </source>
</evidence>
<protein>
    <recommendedName>
        <fullName evidence="5">Secreted protein</fullName>
    </recommendedName>
</protein>
<gene>
    <name evidence="3" type="primary">Acey_s0070.g483</name>
    <name evidence="3" type="ORF">Y032_0070g483</name>
</gene>
<feature type="chain" id="PRO_5001488525" description="Secreted protein" evidence="2">
    <location>
        <begin position="18"/>
        <end position="125"/>
    </location>
</feature>
<organism evidence="3 4">
    <name type="scientific">Ancylostoma ceylanicum</name>
    <dbReference type="NCBI Taxonomy" id="53326"/>
    <lineage>
        <taxon>Eukaryota</taxon>
        <taxon>Metazoa</taxon>
        <taxon>Ecdysozoa</taxon>
        <taxon>Nematoda</taxon>
        <taxon>Chromadorea</taxon>
        <taxon>Rhabditida</taxon>
        <taxon>Rhabditina</taxon>
        <taxon>Rhabditomorpha</taxon>
        <taxon>Strongyloidea</taxon>
        <taxon>Ancylostomatidae</taxon>
        <taxon>Ancylostomatinae</taxon>
        <taxon>Ancylostoma</taxon>
    </lineage>
</organism>
<dbReference type="Proteomes" id="UP000024635">
    <property type="component" value="Unassembled WGS sequence"/>
</dbReference>
<dbReference type="EMBL" id="JARK01001406">
    <property type="protein sequence ID" value="EYC07531.1"/>
    <property type="molecule type" value="Genomic_DNA"/>
</dbReference>
<keyword evidence="2" id="KW-0732">Signal</keyword>